<organism evidence="9 10">
    <name type="scientific">Luethyella okanaganae</name>
    <dbReference type="NCBI Taxonomy" id="69372"/>
    <lineage>
        <taxon>Bacteria</taxon>
        <taxon>Bacillati</taxon>
        <taxon>Actinomycetota</taxon>
        <taxon>Actinomycetes</taxon>
        <taxon>Micrococcales</taxon>
        <taxon>Microbacteriaceae</taxon>
        <taxon>Luethyella</taxon>
    </lineage>
</organism>
<feature type="transmembrane region" description="Helical" evidence="7">
    <location>
        <begin position="232"/>
        <end position="252"/>
    </location>
</feature>
<feature type="transmembrane region" description="Helical" evidence="7">
    <location>
        <begin position="110"/>
        <end position="129"/>
    </location>
</feature>
<dbReference type="SUPFAM" id="SSF103481">
    <property type="entry name" value="Multidrug resistance efflux transporter EmrE"/>
    <property type="match status" value="2"/>
</dbReference>
<keyword evidence="10" id="KW-1185">Reference proteome</keyword>
<feature type="domain" description="EamA" evidence="8">
    <location>
        <begin position="20"/>
        <end position="152"/>
    </location>
</feature>
<evidence type="ECO:0000256" key="3">
    <source>
        <dbReference type="ARBA" id="ARBA00022475"/>
    </source>
</evidence>
<feature type="transmembrane region" description="Helical" evidence="7">
    <location>
        <begin position="50"/>
        <end position="71"/>
    </location>
</feature>
<dbReference type="RefSeq" id="WP_386729828.1">
    <property type="nucleotide sequence ID" value="NZ_JBHSTP010000002.1"/>
</dbReference>
<dbReference type="InterPro" id="IPR000620">
    <property type="entry name" value="EamA_dom"/>
</dbReference>
<feature type="transmembrane region" description="Helical" evidence="7">
    <location>
        <begin position="288"/>
        <end position="306"/>
    </location>
</feature>
<dbReference type="InterPro" id="IPR050638">
    <property type="entry name" value="AA-Vitamin_Transporters"/>
</dbReference>
<dbReference type="InterPro" id="IPR037185">
    <property type="entry name" value="EmrE-like"/>
</dbReference>
<dbReference type="Pfam" id="PF00892">
    <property type="entry name" value="EamA"/>
    <property type="match status" value="2"/>
</dbReference>
<comment type="caution">
    <text evidence="9">The sequence shown here is derived from an EMBL/GenBank/DDBJ whole genome shotgun (WGS) entry which is preliminary data.</text>
</comment>
<keyword evidence="5 7" id="KW-1133">Transmembrane helix</keyword>
<feature type="domain" description="EamA" evidence="8">
    <location>
        <begin position="165"/>
        <end position="303"/>
    </location>
</feature>
<dbReference type="PANTHER" id="PTHR32322:SF18">
    <property type="entry name" value="S-ADENOSYLMETHIONINE_S-ADENOSYLHOMOCYSTEINE TRANSPORTER"/>
    <property type="match status" value="1"/>
</dbReference>
<feature type="transmembrane region" description="Helical" evidence="7">
    <location>
        <begin position="169"/>
        <end position="189"/>
    </location>
</feature>
<protein>
    <submittedName>
        <fullName evidence="9">DMT family transporter</fullName>
    </submittedName>
</protein>
<feature type="transmembrane region" description="Helical" evidence="7">
    <location>
        <begin position="201"/>
        <end position="220"/>
    </location>
</feature>
<reference evidence="10" key="1">
    <citation type="journal article" date="2019" name="Int. J. Syst. Evol. Microbiol.">
        <title>The Global Catalogue of Microorganisms (GCM) 10K type strain sequencing project: providing services to taxonomists for standard genome sequencing and annotation.</title>
        <authorList>
            <consortium name="The Broad Institute Genomics Platform"/>
            <consortium name="The Broad Institute Genome Sequencing Center for Infectious Disease"/>
            <person name="Wu L."/>
            <person name="Ma J."/>
        </authorList>
    </citation>
    <scope>NUCLEOTIDE SEQUENCE [LARGE SCALE GENOMIC DNA]</scope>
    <source>
        <strain evidence="10">CCUG 43304</strain>
    </source>
</reference>
<evidence type="ECO:0000313" key="9">
    <source>
        <dbReference type="EMBL" id="MFC6356008.1"/>
    </source>
</evidence>
<sequence length="308" mass="32193">MTSEGAATSITETATKRRWIAVAAMIGSAACWGFATVMSRDLLSTMTSTSLLVIQLVASVITLLCLAIPHMPWRYRSTGITRAALIGILEPGLTYSIGLVGLSLTSAGSASVISATEPILIVLVAWLLLRQRPSLRLIGCIAVAVAGLLMVSGEALLEPEQASPLGDGLIVLATLFGASYVVLSSRVTANFPAATLASAQQIVGLIFAIGVFAIVQALGLERQLFAQLSASTVAYAALSGVVQYALAFWLYLIGLRYLTPAAAGLWLTLVPVFGLFGAYVWLSEVPSFLMLAGASMIIVAVVMGKAEE</sequence>
<feature type="transmembrane region" description="Helical" evidence="7">
    <location>
        <begin position="83"/>
        <end position="104"/>
    </location>
</feature>
<keyword evidence="6 7" id="KW-0472">Membrane</keyword>
<dbReference type="PANTHER" id="PTHR32322">
    <property type="entry name" value="INNER MEMBRANE TRANSPORTER"/>
    <property type="match status" value="1"/>
</dbReference>
<feature type="transmembrane region" description="Helical" evidence="7">
    <location>
        <begin position="19"/>
        <end position="38"/>
    </location>
</feature>
<dbReference type="Proteomes" id="UP001596306">
    <property type="component" value="Unassembled WGS sequence"/>
</dbReference>
<evidence type="ECO:0000256" key="7">
    <source>
        <dbReference type="SAM" id="Phobius"/>
    </source>
</evidence>
<proteinExistence type="inferred from homology"/>
<comment type="subcellular location">
    <subcellularLocation>
        <location evidence="1">Cell membrane</location>
        <topology evidence="1">Multi-pass membrane protein</topology>
    </subcellularLocation>
</comment>
<accession>A0ABW1VD51</accession>
<gene>
    <name evidence="9" type="ORF">ACFQB0_07805</name>
</gene>
<evidence type="ECO:0000259" key="8">
    <source>
        <dbReference type="Pfam" id="PF00892"/>
    </source>
</evidence>
<evidence type="ECO:0000256" key="4">
    <source>
        <dbReference type="ARBA" id="ARBA00022692"/>
    </source>
</evidence>
<feature type="transmembrane region" description="Helical" evidence="7">
    <location>
        <begin position="264"/>
        <end position="282"/>
    </location>
</feature>
<evidence type="ECO:0000256" key="6">
    <source>
        <dbReference type="ARBA" id="ARBA00023136"/>
    </source>
</evidence>
<evidence type="ECO:0000256" key="1">
    <source>
        <dbReference type="ARBA" id="ARBA00004651"/>
    </source>
</evidence>
<evidence type="ECO:0000256" key="5">
    <source>
        <dbReference type="ARBA" id="ARBA00022989"/>
    </source>
</evidence>
<evidence type="ECO:0000256" key="2">
    <source>
        <dbReference type="ARBA" id="ARBA00007362"/>
    </source>
</evidence>
<keyword evidence="4 7" id="KW-0812">Transmembrane</keyword>
<evidence type="ECO:0000313" key="10">
    <source>
        <dbReference type="Proteomes" id="UP001596306"/>
    </source>
</evidence>
<comment type="similarity">
    <text evidence="2">Belongs to the EamA transporter family.</text>
</comment>
<feature type="transmembrane region" description="Helical" evidence="7">
    <location>
        <begin position="136"/>
        <end position="157"/>
    </location>
</feature>
<keyword evidence="3" id="KW-1003">Cell membrane</keyword>
<name>A0ABW1VD51_9MICO</name>
<dbReference type="EMBL" id="JBHSTP010000002">
    <property type="protein sequence ID" value="MFC6356008.1"/>
    <property type="molecule type" value="Genomic_DNA"/>
</dbReference>